<sequence>MNLKDTHVGHGYRKSLTAVVVLSPVLIFVFLIAVLVLKHNSGLRRIKLFHIADDLKKSCRNWQQGGRRAGLPACCGADVTRHGLPRRPVPRAGSIHVRQVAQLEPVSEHISTALLADVGYCELKLIIKESTENLTAVIHESLLYLLNNLHLYGHEEGSMAVFYRSCRSFLLSRCGRTVSAGDVISASGLKRRLDSVDETAGTQGLLDFVVKASMETGLSSIVSVSSRAGRVYVDVGQSLQSTLSSANVVVYLNATLRELDVGNGSLASLLYLEHAVHSCVAEADRTERFLNVALGMLGEGSFGASFVNALNKAAPADVPVYSAESLVAVRCLPEIRATLATLAAASLHRAYVYSAMVLLAQVMKYAYIFRCGSAAAHQVTKNCVKITGQHFKALFPPWVAKKVLGDAVLAAFHAMTRVLLEAVVRSATAKELNVTESDFNDLKVVVVGEPNATTWLPSSTTAAVLNHYGDRFLLNVVRASRDGVGVNYEEHAVERQLGGRVVVEDSDDYSAILVPADFLVADMMYTSAGPEVNLPTVGVWLLVQWIKAAVYNKAMQQTAASSGKGHHNGRPVASSKSSTEGKTEIAERASLVRYKAWSTKAVSNGTSDLRRGSRGTKATRKAGSRTSGLANSSVRAASEADVVTAVNGKIECLRQEASNALGRNVSFEEAESLFYVNWAVDAALSATVTERRGTAAGSWLQEHRVTQMFFMRFCHSVCGDEEMMDACRFQAMRNPEVSLAFQCSVAQVVKCPS</sequence>
<dbReference type="EMBL" id="CM023490">
    <property type="protein sequence ID" value="KAH6942468.1"/>
    <property type="molecule type" value="Genomic_DNA"/>
</dbReference>
<reference evidence="1" key="1">
    <citation type="submission" date="2020-05" db="EMBL/GenBank/DDBJ databases">
        <title>Large-scale comparative analyses of tick genomes elucidate their genetic diversity and vector capacities.</title>
        <authorList>
            <person name="Jia N."/>
            <person name="Wang J."/>
            <person name="Shi W."/>
            <person name="Du L."/>
            <person name="Sun Y."/>
            <person name="Zhan W."/>
            <person name="Jiang J."/>
            <person name="Wang Q."/>
            <person name="Zhang B."/>
            <person name="Ji P."/>
            <person name="Sakyi L.B."/>
            <person name="Cui X."/>
            <person name="Yuan T."/>
            <person name="Jiang B."/>
            <person name="Yang W."/>
            <person name="Lam T.T.-Y."/>
            <person name="Chang Q."/>
            <person name="Ding S."/>
            <person name="Wang X."/>
            <person name="Zhu J."/>
            <person name="Ruan X."/>
            <person name="Zhao L."/>
            <person name="Wei J."/>
            <person name="Que T."/>
            <person name="Du C."/>
            <person name="Cheng J."/>
            <person name="Dai P."/>
            <person name="Han X."/>
            <person name="Huang E."/>
            <person name="Gao Y."/>
            <person name="Liu J."/>
            <person name="Shao H."/>
            <person name="Ye R."/>
            <person name="Li L."/>
            <person name="Wei W."/>
            <person name="Wang X."/>
            <person name="Wang C."/>
            <person name="Yang T."/>
            <person name="Huo Q."/>
            <person name="Li W."/>
            <person name="Guo W."/>
            <person name="Chen H."/>
            <person name="Zhou L."/>
            <person name="Ni X."/>
            <person name="Tian J."/>
            <person name="Zhou Y."/>
            <person name="Sheng Y."/>
            <person name="Liu T."/>
            <person name="Pan Y."/>
            <person name="Xia L."/>
            <person name="Li J."/>
            <person name="Zhao F."/>
            <person name="Cao W."/>
        </authorList>
    </citation>
    <scope>NUCLEOTIDE SEQUENCE</scope>
    <source>
        <strain evidence="1">Hyas-2018</strain>
    </source>
</reference>
<organism evidence="1 2">
    <name type="scientific">Hyalomma asiaticum</name>
    <name type="common">Tick</name>
    <dbReference type="NCBI Taxonomy" id="266040"/>
    <lineage>
        <taxon>Eukaryota</taxon>
        <taxon>Metazoa</taxon>
        <taxon>Ecdysozoa</taxon>
        <taxon>Arthropoda</taxon>
        <taxon>Chelicerata</taxon>
        <taxon>Arachnida</taxon>
        <taxon>Acari</taxon>
        <taxon>Parasitiformes</taxon>
        <taxon>Ixodida</taxon>
        <taxon>Ixodoidea</taxon>
        <taxon>Ixodidae</taxon>
        <taxon>Hyalomminae</taxon>
        <taxon>Hyalomma</taxon>
    </lineage>
</organism>
<keyword evidence="2" id="KW-1185">Reference proteome</keyword>
<accession>A0ACB7T8L6</accession>
<proteinExistence type="predicted"/>
<comment type="caution">
    <text evidence="1">The sequence shown here is derived from an EMBL/GenBank/DDBJ whole genome shotgun (WGS) entry which is preliminary data.</text>
</comment>
<evidence type="ECO:0000313" key="2">
    <source>
        <dbReference type="Proteomes" id="UP000821845"/>
    </source>
</evidence>
<evidence type="ECO:0000313" key="1">
    <source>
        <dbReference type="EMBL" id="KAH6942468.1"/>
    </source>
</evidence>
<gene>
    <name evidence="1" type="ORF">HPB50_005898</name>
</gene>
<protein>
    <submittedName>
        <fullName evidence="1">Uncharacterized protein</fullName>
    </submittedName>
</protein>
<dbReference type="Proteomes" id="UP000821845">
    <property type="component" value="Chromosome 10"/>
</dbReference>
<name>A0ACB7T8L6_HYAAI</name>